<dbReference type="SUPFAM" id="SSF52402">
    <property type="entry name" value="Adenine nucleotide alpha hydrolases-like"/>
    <property type="match status" value="1"/>
</dbReference>
<dbReference type="PRINTS" id="PR01438">
    <property type="entry name" value="UNVRSLSTRESS"/>
</dbReference>
<sequence length="154" mass="17217">MYQKILATMDTSAASDRVFATALNLAKLNNSYLKLMHVLSPEEGEIPVKFGAISREFNKELIAEYQQKWKDFDQKCLEMLQSRANEATTAGINTEFIQTEGVPGKQICKVAQEWGAELIVMGRRGHSVFSEMVIGSVSSYVIHRAKCSVLVVQQ</sequence>
<dbReference type="CDD" id="cd00293">
    <property type="entry name" value="USP-like"/>
    <property type="match status" value="1"/>
</dbReference>
<keyword evidence="5" id="KW-1185">Reference proteome</keyword>
<reference evidence="4 5" key="1">
    <citation type="journal article" date="2018" name="ACS Chem. Biol.">
        <title>Ketoreductase domain dysfunction expands chemodiversity: malyngamide biosynthesis in the cyanobacterium Okeania hirsuta.</title>
        <authorList>
            <person name="Moss N.A."/>
            <person name="Leao T."/>
            <person name="Rankin M."/>
            <person name="McCullough T.M."/>
            <person name="Qu P."/>
            <person name="Korobeynikov A."/>
            <person name="Smith J.L."/>
            <person name="Gerwick L."/>
            <person name="Gerwick W.H."/>
        </authorList>
    </citation>
    <scope>NUCLEOTIDE SEQUENCE [LARGE SCALE GENOMIC DNA]</scope>
    <source>
        <strain evidence="4 5">PAB10Feb10-1</strain>
    </source>
</reference>
<accession>A0A3N6Q7Q9</accession>
<dbReference type="EMBL" id="RCBY01000266">
    <property type="protein sequence ID" value="RQH27378.1"/>
    <property type="molecule type" value="Genomic_DNA"/>
</dbReference>
<keyword evidence="2" id="KW-0963">Cytoplasm</keyword>
<gene>
    <name evidence="4" type="ORF">D5R40_28080</name>
</gene>
<evidence type="ECO:0000256" key="1">
    <source>
        <dbReference type="ARBA" id="ARBA00008791"/>
    </source>
</evidence>
<dbReference type="AlphaFoldDB" id="A0A3N6Q7Q9"/>
<name>A0A3N6Q7Q9_9CYAN</name>
<evidence type="ECO:0000313" key="4">
    <source>
        <dbReference type="EMBL" id="RQH27378.1"/>
    </source>
</evidence>
<proteinExistence type="inferred from homology"/>
<dbReference type="Gene3D" id="3.40.50.620">
    <property type="entry name" value="HUPs"/>
    <property type="match status" value="1"/>
</dbReference>
<protein>
    <recommendedName>
        <fullName evidence="2">Universal stress protein</fullName>
    </recommendedName>
</protein>
<dbReference type="InterPro" id="IPR006015">
    <property type="entry name" value="Universal_stress_UspA"/>
</dbReference>
<dbReference type="InterPro" id="IPR014729">
    <property type="entry name" value="Rossmann-like_a/b/a_fold"/>
</dbReference>
<dbReference type="PANTHER" id="PTHR46268:SF8">
    <property type="entry name" value="UNIVERSAL STRESS PROTEIN SLL1388"/>
    <property type="match status" value="1"/>
</dbReference>
<dbReference type="Pfam" id="PF00582">
    <property type="entry name" value="Usp"/>
    <property type="match status" value="1"/>
</dbReference>
<comment type="subcellular location">
    <subcellularLocation>
        <location evidence="2">Cytoplasm</location>
    </subcellularLocation>
</comment>
<evidence type="ECO:0000256" key="2">
    <source>
        <dbReference type="PIRNR" id="PIRNR006276"/>
    </source>
</evidence>
<evidence type="ECO:0000259" key="3">
    <source>
        <dbReference type="Pfam" id="PF00582"/>
    </source>
</evidence>
<organism evidence="4 5">
    <name type="scientific">Okeania hirsuta</name>
    <dbReference type="NCBI Taxonomy" id="1458930"/>
    <lineage>
        <taxon>Bacteria</taxon>
        <taxon>Bacillati</taxon>
        <taxon>Cyanobacteriota</taxon>
        <taxon>Cyanophyceae</taxon>
        <taxon>Oscillatoriophycideae</taxon>
        <taxon>Oscillatoriales</taxon>
        <taxon>Microcoleaceae</taxon>
        <taxon>Okeania</taxon>
    </lineage>
</organism>
<comment type="similarity">
    <text evidence="1 2">Belongs to the universal stress protein A family.</text>
</comment>
<dbReference type="GO" id="GO:0005737">
    <property type="term" value="C:cytoplasm"/>
    <property type="evidence" value="ECO:0007669"/>
    <property type="project" value="UniProtKB-SubCell"/>
</dbReference>
<evidence type="ECO:0000313" key="5">
    <source>
        <dbReference type="Proteomes" id="UP000269154"/>
    </source>
</evidence>
<dbReference type="InterPro" id="IPR006016">
    <property type="entry name" value="UspA"/>
</dbReference>
<dbReference type="Proteomes" id="UP000269154">
    <property type="component" value="Unassembled WGS sequence"/>
</dbReference>
<dbReference type="PANTHER" id="PTHR46268">
    <property type="entry name" value="STRESS RESPONSE PROTEIN NHAX"/>
    <property type="match status" value="1"/>
</dbReference>
<comment type="caution">
    <text evidence="4">The sequence shown here is derived from an EMBL/GenBank/DDBJ whole genome shotgun (WGS) entry which is preliminary data.</text>
</comment>
<feature type="domain" description="UspA" evidence="3">
    <location>
        <begin position="1"/>
        <end position="152"/>
    </location>
</feature>
<dbReference type="RefSeq" id="WP_124147264.1">
    <property type="nucleotide sequence ID" value="NZ_CAWOKI010000251.1"/>
</dbReference>
<dbReference type="OrthoDB" id="516822at2"/>
<dbReference type="PIRSF" id="PIRSF006276">
    <property type="entry name" value="UspA"/>
    <property type="match status" value="1"/>
</dbReference>